<comment type="caution">
    <text evidence="1">The sequence shown here is derived from an EMBL/GenBank/DDBJ whole genome shotgun (WGS) entry which is preliminary data.</text>
</comment>
<dbReference type="OrthoDB" id="10371559at2759"/>
<organism evidence="1 2">
    <name type="scientific">Colletotrichum salicis</name>
    <dbReference type="NCBI Taxonomy" id="1209931"/>
    <lineage>
        <taxon>Eukaryota</taxon>
        <taxon>Fungi</taxon>
        <taxon>Dikarya</taxon>
        <taxon>Ascomycota</taxon>
        <taxon>Pezizomycotina</taxon>
        <taxon>Sordariomycetes</taxon>
        <taxon>Hypocreomycetidae</taxon>
        <taxon>Glomerellales</taxon>
        <taxon>Glomerellaceae</taxon>
        <taxon>Colletotrichum</taxon>
        <taxon>Colletotrichum acutatum species complex</taxon>
    </lineage>
</organism>
<proteinExistence type="predicted"/>
<dbReference type="EMBL" id="JFFI01000147">
    <property type="protein sequence ID" value="KXH69201.1"/>
    <property type="molecule type" value="Genomic_DNA"/>
</dbReference>
<sequence length="296" mass="33004">MELTVQAHHLPGSRAGAACSCSYLTESSYPRHTAREQADLVHWIGFFDQTNSDSGARNRRCVVGVKSGGDKVCSVARSSSGPFLVEQIRWKATRDEQQQHSIVQKTNDVLLGRRQRFPFPFTNIATTDDSTNIRGGMQLRCLMLGIGVSQQWKCQSESQVQVPGRTDERLPIEERFPLPYRSFPAIPSHNFQFPRLRPTLSAPPLQTALPGALGESGLQLTRRFVSFDKLSDLNRPFYRPVGRLSLTPGSTLLLKLPYLYSRNRITPPRAAVHALDRLALQPGAHRITAAFGLRAT</sequence>
<keyword evidence="2" id="KW-1185">Reference proteome</keyword>
<name>A0A135V9V8_9PEZI</name>
<evidence type="ECO:0000313" key="2">
    <source>
        <dbReference type="Proteomes" id="UP000070121"/>
    </source>
</evidence>
<dbReference type="Proteomes" id="UP000070121">
    <property type="component" value="Unassembled WGS sequence"/>
</dbReference>
<protein>
    <submittedName>
        <fullName evidence="1">Uncharacterized protein</fullName>
    </submittedName>
</protein>
<reference evidence="1 2" key="1">
    <citation type="submission" date="2014-02" db="EMBL/GenBank/DDBJ databases">
        <title>The genome sequence of Colletotrichum salicis CBS 607.94.</title>
        <authorList>
            <person name="Baroncelli R."/>
            <person name="Thon M.R."/>
        </authorList>
    </citation>
    <scope>NUCLEOTIDE SEQUENCE [LARGE SCALE GENOMIC DNA]</scope>
    <source>
        <strain evidence="1 2">CBS 607.94</strain>
    </source>
</reference>
<evidence type="ECO:0000313" key="1">
    <source>
        <dbReference type="EMBL" id="KXH69201.1"/>
    </source>
</evidence>
<gene>
    <name evidence="1" type="ORF">CSAL01_00426</name>
</gene>
<dbReference type="AlphaFoldDB" id="A0A135V9V8"/>
<accession>A0A135V9V8</accession>